<dbReference type="EMBL" id="BMIY01000003">
    <property type="protein sequence ID" value="GGG52285.1"/>
    <property type="molecule type" value="Genomic_DNA"/>
</dbReference>
<dbReference type="OrthoDB" id="218680at2"/>
<name>A0A917LR69_9GAMM</name>
<sequence>MDVNNPKASLSRRVISYSVSAVLGLGNSYTALALPIGANMQYGDIQIDAAEQSMLIEQLSQFGVINWDSFSIDADQRVDISQLNLDAAVLNRVTGANPSELLGQLSANGRVYVINPNGVLVGEGANINTAEFIASALDVADSDFLDGGDLTFAGQSDAAVINLGQITADNGDVILIAQVVENAGELNAENGTVGLAAGGNAYELAINQSGIVRATGVTQREGRILLTSQGSDIDVSGTLEARSASGDGGQINVGGGRAGQNPDLANAANVNVSDSALIDVSAKAEKADAGTAIVWSDRQTDFAGNIYGQGGSDSGDGAFVEISGREILNYTGNADLRSTSGETGTLWLDPAQAVISTASNDTANGVFNNAVIEQNLATANVVVEASNYSTASFSPGSILVSAPVSWSSNSRLTLKSAGAISIENNLSGANGELVLSAGVGDPADQGGDISSTAGSEINVSTLQIQQNNDAQPFGVQLPPAVERKLGSITLAGSIKAGTLDILRQNAGWGSAININNTTNQIARFQTTADSLSASASFEGDILIDAGNSALAVAADLSDMGPGRAITFLADNNIQLLAGTQLSSGTNANVIIASRSGAFANQAGANAVLPGSNGRFLIYSDTPDNISKGGLSASPLYNHTYAADLPSSITESGNRFVYSLAPEVTLTADNVSRTQGAANPTLSYSVSGLVGGDSQADVFTGTPTLSTTAGNSSANGDYNIDIATGSVVLSDFGYGLNLQDGTLTVGPNKELLVTADNLSRVYGEANPAFTSSYSGFVGSDDDSLFDGFTINYSTTAQVNSPVGNYNIVPSGANSLSDYDINYRNGTLSISPRLLNIRVQDASIDYLDSQPDYSVTYSGLASFDSASDISGLVIDDAAYSGVGGFDIVARGASNSNYTIQYQHGTLEVNPRPVTLTVRDTSRRYGQDNPTFSLRASNTVPTINTAITTWIMCCRLLFLQ</sequence>
<dbReference type="Pfam" id="PF18676">
    <property type="entry name" value="MBG_2"/>
    <property type="match status" value="3"/>
</dbReference>
<dbReference type="SUPFAM" id="SSF51126">
    <property type="entry name" value="Pectin lyase-like"/>
    <property type="match status" value="1"/>
</dbReference>
<dbReference type="Gene3D" id="3.30.160.710">
    <property type="match status" value="2"/>
</dbReference>
<dbReference type="PANTHER" id="PTHR12338">
    <property type="entry name" value="AUTOTRANSPORTER"/>
    <property type="match status" value="1"/>
</dbReference>
<gene>
    <name evidence="2" type="ORF">GCM10011403_06860</name>
</gene>
<dbReference type="Proteomes" id="UP000627715">
    <property type="component" value="Unassembled WGS sequence"/>
</dbReference>
<keyword evidence="3" id="KW-1185">Reference proteome</keyword>
<dbReference type="Pfam" id="PF05860">
    <property type="entry name" value="TPS"/>
    <property type="match status" value="1"/>
</dbReference>
<evidence type="ECO:0000259" key="1">
    <source>
        <dbReference type="SMART" id="SM00912"/>
    </source>
</evidence>
<dbReference type="InterPro" id="IPR011050">
    <property type="entry name" value="Pectin_lyase_fold/virulence"/>
</dbReference>
<dbReference type="Gene3D" id="2.160.20.10">
    <property type="entry name" value="Single-stranded right-handed beta-helix, Pectin lyase-like"/>
    <property type="match status" value="2"/>
</dbReference>
<dbReference type="RefSeq" id="WP_068893808.1">
    <property type="nucleotide sequence ID" value="NZ_BMIY01000003.1"/>
</dbReference>
<dbReference type="PANTHER" id="PTHR12338:SF5">
    <property type="entry name" value="ANTIGEN 43-RELATED"/>
    <property type="match status" value="1"/>
</dbReference>
<proteinExistence type="predicted"/>
<dbReference type="InterPro" id="IPR050909">
    <property type="entry name" value="Bact_Autotransporter_VF"/>
</dbReference>
<dbReference type="InterPro" id="IPR012334">
    <property type="entry name" value="Pectin_lyas_fold"/>
</dbReference>
<reference evidence="2" key="1">
    <citation type="journal article" date="2014" name="Int. J. Syst. Evol. Microbiol.">
        <title>Complete genome sequence of Corynebacterium casei LMG S-19264T (=DSM 44701T), isolated from a smear-ripened cheese.</title>
        <authorList>
            <consortium name="US DOE Joint Genome Institute (JGI-PGF)"/>
            <person name="Walter F."/>
            <person name="Albersmeier A."/>
            <person name="Kalinowski J."/>
            <person name="Ruckert C."/>
        </authorList>
    </citation>
    <scope>NUCLEOTIDE SEQUENCE</scope>
    <source>
        <strain evidence="2">CGMCC 1.15425</strain>
    </source>
</reference>
<organism evidence="2 3">
    <name type="scientific">Pseudohongiella nitratireducens</name>
    <dbReference type="NCBI Taxonomy" id="1768907"/>
    <lineage>
        <taxon>Bacteria</taxon>
        <taxon>Pseudomonadati</taxon>
        <taxon>Pseudomonadota</taxon>
        <taxon>Gammaproteobacteria</taxon>
        <taxon>Pseudomonadales</taxon>
        <taxon>Pseudohongiellaceae</taxon>
        <taxon>Pseudohongiella</taxon>
    </lineage>
</organism>
<dbReference type="AlphaFoldDB" id="A0A917LR69"/>
<comment type="caution">
    <text evidence="2">The sequence shown here is derived from an EMBL/GenBank/DDBJ whole genome shotgun (WGS) entry which is preliminary data.</text>
</comment>
<accession>A0A917LR69</accession>
<dbReference type="SMART" id="SM00912">
    <property type="entry name" value="Haemagg_act"/>
    <property type="match status" value="1"/>
</dbReference>
<dbReference type="InterPro" id="IPR041286">
    <property type="entry name" value="MBG_2"/>
</dbReference>
<protein>
    <recommendedName>
        <fullName evidence="1">Filamentous haemagglutinin FhaB/tRNA nuclease CdiA-like TPS domain-containing protein</fullName>
    </recommendedName>
</protein>
<evidence type="ECO:0000313" key="3">
    <source>
        <dbReference type="Proteomes" id="UP000627715"/>
    </source>
</evidence>
<feature type="domain" description="Filamentous haemagglutinin FhaB/tRNA nuclease CdiA-like TPS" evidence="1">
    <location>
        <begin position="31"/>
        <end position="143"/>
    </location>
</feature>
<dbReference type="InterPro" id="IPR008638">
    <property type="entry name" value="FhaB/CdiA-like_TPS"/>
</dbReference>
<dbReference type="NCBIfam" id="TIGR01901">
    <property type="entry name" value="adhes_NPXG"/>
    <property type="match status" value="1"/>
</dbReference>
<evidence type="ECO:0000313" key="2">
    <source>
        <dbReference type="EMBL" id="GGG52285.1"/>
    </source>
</evidence>
<reference evidence="2" key="2">
    <citation type="submission" date="2020-09" db="EMBL/GenBank/DDBJ databases">
        <authorList>
            <person name="Sun Q."/>
            <person name="Zhou Y."/>
        </authorList>
    </citation>
    <scope>NUCLEOTIDE SEQUENCE</scope>
    <source>
        <strain evidence="2">CGMCC 1.15425</strain>
    </source>
</reference>